<dbReference type="Gene3D" id="3.30.70.1490">
    <property type="entry name" value="Cysteine protease Prp"/>
    <property type="match status" value="1"/>
</dbReference>
<keyword evidence="4" id="KW-0788">Thiol protease</keyword>
<reference evidence="7 8" key="1">
    <citation type="journal article" date="2015" name="Genome Announc.">
        <title>Expanding the biotechnology potential of lactobacilli through comparative genomics of 213 strains and associated genera.</title>
        <authorList>
            <person name="Sun Z."/>
            <person name="Harris H.M."/>
            <person name="McCann A."/>
            <person name="Guo C."/>
            <person name="Argimon S."/>
            <person name="Zhang W."/>
            <person name="Yang X."/>
            <person name="Jeffery I.B."/>
            <person name="Cooney J.C."/>
            <person name="Kagawa T.F."/>
            <person name="Liu W."/>
            <person name="Song Y."/>
            <person name="Salvetti E."/>
            <person name="Wrobel A."/>
            <person name="Rasinkangas P."/>
            <person name="Parkhill J."/>
            <person name="Rea M.C."/>
            <person name="O'Sullivan O."/>
            <person name="Ritari J."/>
            <person name="Douillard F.P."/>
            <person name="Paul Ross R."/>
            <person name="Yang R."/>
            <person name="Briner A.E."/>
            <person name="Felis G.E."/>
            <person name="de Vos W.M."/>
            <person name="Barrangou R."/>
            <person name="Klaenhammer T.R."/>
            <person name="Caufield P.W."/>
            <person name="Cui Y."/>
            <person name="Zhang H."/>
            <person name="O'Toole P.W."/>
        </authorList>
    </citation>
    <scope>NUCLEOTIDE SEQUENCE [LARGE SCALE GENOMIC DNA]</scope>
    <source>
        <strain evidence="7 8">DSM 22697</strain>
    </source>
</reference>
<keyword evidence="2" id="KW-0645">Protease</keyword>
<dbReference type="STRING" id="1423730.FC75_GL001166"/>
<dbReference type="AlphaFoldDB" id="A0A0R2FJ27"/>
<dbReference type="PANTHER" id="PTHR39178">
    <property type="entry name" value="HYPOTHETICAL RIBOSOME-ASSOCIATED PROTEIN"/>
    <property type="match status" value="1"/>
</dbReference>
<accession>A0A0R2FJ27</accession>
<evidence type="ECO:0000256" key="6">
    <source>
        <dbReference type="ARBA" id="ARBA00044538"/>
    </source>
</evidence>
<dbReference type="CDD" id="cd16332">
    <property type="entry name" value="Prp-like"/>
    <property type="match status" value="1"/>
</dbReference>
<proteinExistence type="inferred from homology"/>
<dbReference type="PATRIC" id="fig|1423730.4.peg.1221"/>
<comment type="similarity">
    <text evidence="5">Belongs to the Prp family.</text>
</comment>
<dbReference type="InterPro" id="IPR036764">
    <property type="entry name" value="Peptidase_Prp_sf"/>
</dbReference>
<evidence type="ECO:0000256" key="3">
    <source>
        <dbReference type="ARBA" id="ARBA00022801"/>
    </source>
</evidence>
<dbReference type="GO" id="GO:0008234">
    <property type="term" value="F:cysteine-type peptidase activity"/>
    <property type="evidence" value="ECO:0007669"/>
    <property type="project" value="UniProtKB-KW"/>
</dbReference>
<name>A0A0R2FJ27_9LACO</name>
<dbReference type="InterPro" id="IPR007422">
    <property type="entry name" value="Peptidase_Prp"/>
</dbReference>
<dbReference type="SUPFAM" id="SSF118010">
    <property type="entry name" value="TM1457-like"/>
    <property type="match status" value="1"/>
</dbReference>
<dbReference type="GO" id="GO:0042254">
    <property type="term" value="P:ribosome biogenesis"/>
    <property type="evidence" value="ECO:0007669"/>
    <property type="project" value="UniProtKB-KW"/>
</dbReference>
<dbReference type="RefSeq" id="WP_054663474.1">
    <property type="nucleotide sequence ID" value="NZ_AYZJ01000022.1"/>
</dbReference>
<dbReference type="Pfam" id="PF04327">
    <property type="entry name" value="Peptidase_Prp"/>
    <property type="match status" value="1"/>
</dbReference>
<evidence type="ECO:0000256" key="1">
    <source>
        <dbReference type="ARBA" id="ARBA00022517"/>
    </source>
</evidence>
<evidence type="ECO:0000256" key="4">
    <source>
        <dbReference type="ARBA" id="ARBA00022807"/>
    </source>
</evidence>
<organism evidence="7 8">
    <name type="scientific">Lacticaseibacillus camelliae DSM 22697 = JCM 13995</name>
    <dbReference type="NCBI Taxonomy" id="1423730"/>
    <lineage>
        <taxon>Bacteria</taxon>
        <taxon>Bacillati</taxon>
        <taxon>Bacillota</taxon>
        <taxon>Bacilli</taxon>
        <taxon>Lactobacillales</taxon>
        <taxon>Lactobacillaceae</taxon>
        <taxon>Lacticaseibacillus</taxon>
    </lineage>
</organism>
<keyword evidence="8" id="KW-1185">Reference proteome</keyword>
<keyword evidence="3" id="KW-0378">Hydrolase</keyword>
<protein>
    <recommendedName>
        <fullName evidence="6">Ribosomal processing cysteine protease Prp</fullName>
    </recommendedName>
</protein>
<gene>
    <name evidence="7" type="ORF">FC75_GL001166</name>
</gene>
<dbReference type="GO" id="GO:0006508">
    <property type="term" value="P:proteolysis"/>
    <property type="evidence" value="ECO:0007669"/>
    <property type="project" value="UniProtKB-KW"/>
</dbReference>
<evidence type="ECO:0000313" key="8">
    <source>
        <dbReference type="Proteomes" id="UP000050865"/>
    </source>
</evidence>
<evidence type="ECO:0000313" key="7">
    <source>
        <dbReference type="EMBL" id="KRN24794.1"/>
    </source>
</evidence>
<evidence type="ECO:0000256" key="5">
    <source>
        <dbReference type="ARBA" id="ARBA00044503"/>
    </source>
</evidence>
<dbReference type="OrthoDB" id="48998at2"/>
<dbReference type="EMBL" id="AYZJ01000022">
    <property type="protein sequence ID" value="KRN24794.1"/>
    <property type="molecule type" value="Genomic_DNA"/>
</dbReference>
<keyword evidence="1" id="KW-0690">Ribosome biogenesis</keyword>
<sequence length="113" mass="12075">MIKARFQRDARGDIVHFNLTGHADSGDYGHDIVCAAVSAVSIGAVNGIEALAGFEPNVKADEVNGGHLELTLDQPEDGEQAHIAQILLENLLLSLQSIEESYGDYLSISTKQA</sequence>
<dbReference type="PANTHER" id="PTHR39178:SF1">
    <property type="entry name" value="RIBOSOMAL-PROCESSING CYSTEINE PROTEASE PRP"/>
    <property type="match status" value="1"/>
</dbReference>
<dbReference type="Proteomes" id="UP000050865">
    <property type="component" value="Unassembled WGS sequence"/>
</dbReference>
<comment type="caution">
    <text evidence="7">The sequence shown here is derived from an EMBL/GenBank/DDBJ whole genome shotgun (WGS) entry which is preliminary data.</text>
</comment>
<evidence type="ECO:0000256" key="2">
    <source>
        <dbReference type="ARBA" id="ARBA00022670"/>
    </source>
</evidence>